<dbReference type="Gene3D" id="3.30.460.90">
    <property type="match status" value="1"/>
</dbReference>
<evidence type="ECO:0000259" key="15">
    <source>
        <dbReference type="Pfam" id="PF20266"/>
    </source>
</evidence>
<evidence type="ECO:0000313" key="17">
    <source>
        <dbReference type="RefSeq" id="XP_052751293.1"/>
    </source>
</evidence>
<evidence type="ECO:0000313" key="16">
    <source>
        <dbReference type="Proteomes" id="UP001652740"/>
    </source>
</evidence>
<feature type="region of interest" description="Disordered" evidence="13">
    <location>
        <begin position="470"/>
        <end position="491"/>
    </location>
</feature>
<comment type="cofactor">
    <cofactor evidence="2">
        <name>Mg(2+)</name>
        <dbReference type="ChEBI" id="CHEBI:18420"/>
    </cofactor>
</comment>
<sequence>MTLLWIIIQIKSTMSNKQKKNKLDLYLTEVFNHFIALKDNDVKRSQEVFKSVFEQVKDAMGEQCNYFANYSSQVMYGGSVYDGIKVSKLDEFDMDIVIRLPISYEDGENGITIENEQPGFVKLKITKAFDNLVTQSNWELCHKVTHTWRDNDSYLRQDMFRNWIHSIVQKAMNDLHNKVTVNGVTYSLSYKKSGPAYTLKIASLPDNKDEPFKLDVDLVPVIRFTHPRWPQGYRQPNVTTAKDWLVVPKPNKAIKDGQLQNRCWRLSFQDFEKELMKGCQNLKTTIRLIKKMRDVLKLKTIVTHYIKTLFLWKISKTSKSYWDERLSVLFKTMVQELYNALNEKYIPCFWHRDHNLIANLKETERFKYIIKLKDLLHDIDTEDADKVLIALLTSNELSEFRKLDIYKQQSITTSITKEKPTSCIHEELVMSMHNQMDTLMKNVDELSETLNGKRIKINVAGSIKRISSNVTQEVDTTDSSDDSDASNDDHGNLCVVI</sequence>
<protein>
    <submittedName>
        <fullName evidence="17">Cyclic GMP-AMP synthase-like receptor isoform X2</fullName>
    </submittedName>
</protein>
<dbReference type="RefSeq" id="XP_052751293.1">
    <property type="nucleotide sequence ID" value="XM_052895333.1"/>
</dbReference>
<name>A0ABM3MIT1_GALME</name>
<keyword evidence="7" id="KW-0547">Nucleotide-binding</keyword>
<dbReference type="SMART" id="SM01265">
    <property type="entry name" value="Mab-21"/>
    <property type="match status" value="1"/>
</dbReference>
<evidence type="ECO:0000256" key="9">
    <source>
        <dbReference type="ARBA" id="ARBA00022842"/>
    </source>
</evidence>
<feature type="coiled-coil region" evidence="12">
    <location>
        <begin position="429"/>
        <end position="456"/>
    </location>
</feature>
<evidence type="ECO:0000256" key="6">
    <source>
        <dbReference type="ARBA" id="ARBA00022723"/>
    </source>
</evidence>
<evidence type="ECO:0000256" key="10">
    <source>
        <dbReference type="ARBA" id="ARBA00023134"/>
    </source>
</evidence>
<dbReference type="GeneID" id="113511816"/>
<comment type="cofactor">
    <cofactor evidence="1">
        <name>Mn(2+)</name>
        <dbReference type="ChEBI" id="CHEBI:29035"/>
    </cofactor>
</comment>
<evidence type="ECO:0000256" key="1">
    <source>
        <dbReference type="ARBA" id="ARBA00001936"/>
    </source>
</evidence>
<keyword evidence="12" id="KW-0175">Coiled coil</keyword>
<keyword evidence="11" id="KW-0464">Manganese</keyword>
<evidence type="ECO:0000256" key="5">
    <source>
        <dbReference type="ARBA" id="ARBA00022695"/>
    </source>
</evidence>
<keyword evidence="5" id="KW-0548">Nucleotidyltransferase</keyword>
<evidence type="ECO:0000256" key="8">
    <source>
        <dbReference type="ARBA" id="ARBA00022840"/>
    </source>
</evidence>
<dbReference type="Pfam" id="PF03281">
    <property type="entry name" value="Mab-21"/>
    <property type="match status" value="1"/>
</dbReference>
<evidence type="ECO:0000256" key="12">
    <source>
        <dbReference type="SAM" id="Coils"/>
    </source>
</evidence>
<dbReference type="InterPro" id="IPR046903">
    <property type="entry name" value="Mab-21-like_nuc_Trfase"/>
</dbReference>
<evidence type="ECO:0000256" key="7">
    <source>
        <dbReference type="ARBA" id="ARBA00022741"/>
    </source>
</evidence>
<keyword evidence="9" id="KW-0460">Magnesium</keyword>
<keyword evidence="10" id="KW-0342">GTP-binding</keyword>
<organism evidence="16 17">
    <name type="scientific">Galleria mellonella</name>
    <name type="common">Greater wax moth</name>
    <dbReference type="NCBI Taxonomy" id="7137"/>
    <lineage>
        <taxon>Eukaryota</taxon>
        <taxon>Metazoa</taxon>
        <taxon>Ecdysozoa</taxon>
        <taxon>Arthropoda</taxon>
        <taxon>Hexapoda</taxon>
        <taxon>Insecta</taxon>
        <taxon>Pterygota</taxon>
        <taxon>Neoptera</taxon>
        <taxon>Endopterygota</taxon>
        <taxon>Lepidoptera</taxon>
        <taxon>Glossata</taxon>
        <taxon>Ditrysia</taxon>
        <taxon>Pyraloidea</taxon>
        <taxon>Pyralidae</taxon>
        <taxon>Galleriinae</taxon>
        <taxon>Galleria</taxon>
    </lineage>
</organism>
<evidence type="ECO:0000259" key="14">
    <source>
        <dbReference type="Pfam" id="PF03281"/>
    </source>
</evidence>
<proteinExistence type="inferred from homology"/>
<dbReference type="InterPro" id="IPR046906">
    <property type="entry name" value="Mab-21_HhH/H2TH-like"/>
</dbReference>
<dbReference type="Proteomes" id="UP001652740">
    <property type="component" value="Unplaced"/>
</dbReference>
<keyword evidence="4" id="KW-0808">Transferase</keyword>
<keyword evidence="8" id="KW-0067">ATP-binding</keyword>
<dbReference type="PANTHER" id="PTHR10656">
    <property type="entry name" value="CELL FATE DETERMINING PROTEIN MAB21-RELATED"/>
    <property type="match status" value="1"/>
</dbReference>
<reference evidence="17" key="1">
    <citation type="submission" date="2025-08" db="UniProtKB">
        <authorList>
            <consortium name="RefSeq"/>
        </authorList>
    </citation>
    <scope>IDENTIFICATION</scope>
    <source>
        <tissue evidence="17">Whole larvae</tissue>
    </source>
</reference>
<comment type="similarity">
    <text evidence="3">Belongs to the mab-21 family.</text>
</comment>
<evidence type="ECO:0000256" key="11">
    <source>
        <dbReference type="ARBA" id="ARBA00023211"/>
    </source>
</evidence>
<feature type="domain" description="Mab-21-like nucleotidyltransferase" evidence="14">
    <location>
        <begin position="81"/>
        <end position="278"/>
    </location>
</feature>
<dbReference type="Pfam" id="PF20266">
    <property type="entry name" value="Mab-21_C"/>
    <property type="match status" value="1"/>
</dbReference>
<keyword evidence="16" id="KW-1185">Reference proteome</keyword>
<gene>
    <name evidence="17" type="primary">LOC113511816</name>
</gene>
<keyword evidence="6" id="KW-0479">Metal-binding</keyword>
<evidence type="ECO:0000256" key="4">
    <source>
        <dbReference type="ARBA" id="ARBA00022679"/>
    </source>
</evidence>
<feature type="compositionally biased region" description="Acidic residues" evidence="13">
    <location>
        <begin position="475"/>
        <end position="486"/>
    </location>
</feature>
<evidence type="ECO:0000256" key="2">
    <source>
        <dbReference type="ARBA" id="ARBA00001946"/>
    </source>
</evidence>
<feature type="domain" description="Mab-21-like HhH/H2TH-like" evidence="15">
    <location>
        <begin position="282"/>
        <end position="368"/>
    </location>
</feature>
<dbReference type="PANTHER" id="PTHR10656:SF42">
    <property type="entry name" value="CYCLIC GMP-AMP SYNTHASE-LIKE PROTEIN-RELATED"/>
    <property type="match status" value="1"/>
</dbReference>
<dbReference type="InterPro" id="IPR024810">
    <property type="entry name" value="MAB21L/cGLR"/>
</dbReference>
<evidence type="ECO:0000256" key="13">
    <source>
        <dbReference type="SAM" id="MobiDB-lite"/>
    </source>
</evidence>
<evidence type="ECO:0000256" key="3">
    <source>
        <dbReference type="ARBA" id="ARBA00008307"/>
    </source>
</evidence>
<accession>A0ABM3MIT1</accession>
<dbReference type="Gene3D" id="1.10.1410.40">
    <property type="match status" value="1"/>
</dbReference>